<comment type="caution">
    <text evidence="2">The sequence shown here is derived from an EMBL/GenBank/DDBJ whole genome shotgun (WGS) entry which is preliminary data.</text>
</comment>
<evidence type="ECO:0000313" key="3">
    <source>
        <dbReference type="Proteomes" id="UP001597438"/>
    </source>
</evidence>
<protein>
    <submittedName>
        <fullName evidence="2">Glycosyltransferase family 2 protein</fullName>
        <ecNumber evidence="2">2.4.-.-</ecNumber>
    </submittedName>
</protein>
<keyword evidence="3" id="KW-1185">Reference proteome</keyword>
<dbReference type="GO" id="GO:0016757">
    <property type="term" value="F:glycosyltransferase activity"/>
    <property type="evidence" value="ECO:0007669"/>
    <property type="project" value="UniProtKB-KW"/>
</dbReference>
<dbReference type="CDD" id="cd06433">
    <property type="entry name" value="GT_2_WfgS_like"/>
    <property type="match status" value="1"/>
</dbReference>
<dbReference type="Proteomes" id="UP001597438">
    <property type="component" value="Unassembled WGS sequence"/>
</dbReference>
<dbReference type="PANTHER" id="PTHR22916:SF67">
    <property type="entry name" value="COLANIC ACID BIOSYNTHESIS GLYCOSYL TRANSFERASE WCAE-RELATED"/>
    <property type="match status" value="1"/>
</dbReference>
<gene>
    <name evidence="2" type="ORF">ACFSYS_13125</name>
</gene>
<dbReference type="PANTHER" id="PTHR22916">
    <property type="entry name" value="GLYCOSYLTRANSFERASE"/>
    <property type="match status" value="1"/>
</dbReference>
<sequence>MSKLPLISIITVNLNDLEGLKNTMTSVSEQTWQEFEFIVIDGGSTDGSKEYLESHQHKIDLWVSEPDRGIYNAMNKGIGMASGEYLLFLNSGDSLCNEDILSKVSRGLSAGLDIYYGNVFLIGKGRENELLTLPEKLSFSFFCVSTITHQAAFIKKSLFESISYYNEDYRLVSDWEFFICAICKYNSSYYHLDMPVVNYDNNGLSSGLNFELLLDERNDVLTKKFPLFMSDYFKMVEAEQKIKSKRFQAFSKLETKTLARKINSVLFKLFKCY</sequence>
<evidence type="ECO:0000313" key="2">
    <source>
        <dbReference type="EMBL" id="MFD2834232.1"/>
    </source>
</evidence>
<dbReference type="SUPFAM" id="SSF53448">
    <property type="entry name" value="Nucleotide-diphospho-sugar transferases"/>
    <property type="match status" value="1"/>
</dbReference>
<keyword evidence="2" id="KW-0328">Glycosyltransferase</keyword>
<dbReference type="Gene3D" id="3.90.550.10">
    <property type="entry name" value="Spore Coat Polysaccharide Biosynthesis Protein SpsA, Chain A"/>
    <property type="match status" value="1"/>
</dbReference>
<name>A0ABW5X6I6_9FLAO</name>
<keyword evidence="2" id="KW-0808">Transferase</keyword>
<reference evidence="3" key="1">
    <citation type="journal article" date="2019" name="Int. J. Syst. Evol. Microbiol.">
        <title>The Global Catalogue of Microorganisms (GCM) 10K type strain sequencing project: providing services to taxonomists for standard genome sequencing and annotation.</title>
        <authorList>
            <consortium name="The Broad Institute Genomics Platform"/>
            <consortium name="The Broad Institute Genome Sequencing Center for Infectious Disease"/>
            <person name="Wu L."/>
            <person name="Ma J."/>
        </authorList>
    </citation>
    <scope>NUCLEOTIDE SEQUENCE [LARGE SCALE GENOMIC DNA]</scope>
    <source>
        <strain evidence="3">KCTC 52925</strain>
    </source>
</reference>
<dbReference type="RefSeq" id="WP_279346973.1">
    <property type="nucleotide sequence ID" value="NZ_JBHUOJ010000032.1"/>
</dbReference>
<proteinExistence type="predicted"/>
<dbReference type="EMBL" id="JBHUOJ010000032">
    <property type="protein sequence ID" value="MFD2834232.1"/>
    <property type="molecule type" value="Genomic_DNA"/>
</dbReference>
<dbReference type="InterPro" id="IPR029044">
    <property type="entry name" value="Nucleotide-diphossugar_trans"/>
</dbReference>
<dbReference type="InterPro" id="IPR001173">
    <property type="entry name" value="Glyco_trans_2-like"/>
</dbReference>
<organism evidence="2 3">
    <name type="scientific">Christiangramia antarctica</name>
    <dbReference type="NCBI Taxonomy" id="2058158"/>
    <lineage>
        <taxon>Bacteria</taxon>
        <taxon>Pseudomonadati</taxon>
        <taxon>Bacteroidota</taxon>
        <taxon>Flavobacteriia</taxon>
        <taxon>Flavobacteriales</taxon>
        <taxon>Flavobacteriaceae</taxon>
        <taxon>Christiangramia</taxon>
    </lineage>
</organism>
<dbReference type="Pfam" id="PF00535">
    <property type="entry name" value="Glycos_transf_2"/>
    <property type="match status" value="1"/>
</dbReference>
<accession>A0ABW5X6I6</accession>
<dbReference type="EC" id="2.4.-.-" evidence="2"/>
<feature type="domain" description="Glycosyltransferase 2-like" evidence="1">
    <location>
        <begin position="8"/>
        <end position="130"/>
    </location>
</feature>
<evidence type="ECO:0000259" key="1">
    <source>
        <dbReference type="Pfam" id="PF00535"/>
    </source>
</evidence>